<evidence type="ECO:0000256" key="5">
    <source>
        <dbReference type="ARBA" id="ARBA00023136"/>
    </source>
</evidence>
<sequence length="68" mass="7532">MAKLIAVSVDFWINLLLCLLGWIPGVIHAWYVCPRLFSSDPPRTLFPVGTSSRNTNGLREASPTMDSV</sequence>
<protein>
    <recommendedName>
        <fullName evidence="10">Plasma membrane proteolipid 3</fullName>
    </recommendedName>
</protein>
<accession>A0A9P6DCD6</accession>
<evidence type="ECO:0000256" key="1">
    <source>
        <dbReference type="ARBA" id="ARBA00004370"/>
    </source>
</evidence>
<organism evidence="8 9">
    <name type="scientific">Pleurotus eryngii</name>
    <name type="common">Boletus of the steppes</name>
    <dbReference type="NCBI Taxonomy" id="5323"/>
    <lineage>
        <taxon>Eukaryota</taxon>
        <taxon>Fungi</taxon>
        <taxon>Dikarya</taxon>
        <taxon>Basidiomycota</taxon>
        <taxon>Agaricomycotina</taxon>
        <taxon>Agaricomycetes</taxon>
        <taxon>Agaricomycetidae</taxon>
        <taxon>Agaricales</taxon>
        <taxon>Pleurotineae</taxon>
        <taxon>Pleurotaceae</taxon>
        <taxon>Pleurotus</taxon>
    </lineage>
</organism>
<keyword evidence="5 7" id="KW-0472">Membrane</keyword>
<dbReference type="EMBL" id="MU154644">
    <property type="protein sequence ID" value="KAF9490330.1"/>
    <property type="molecule type" value="Genomic_DNA"/>
</dbReference>
<keyword evidence="4 7" id="KW-1133">Transmembrane helix</keyword>
<evidence type="ECO:0000313" key="9">
    <source>
        <dbReference type="Proteomes" id="UP000807025"/>
    </source>
</evidence>
<keyword evidence="9" id="KW-1185">Reference proteome</keyword>
<comment type="subcellular location">
    <subcellularLocation>
        <location evidence="1">Membrane</location>
    </subcellularLocation>
</comment>
<feature type="transmembrane region" description="Helical" evidence="7">
    <location>
        <begin position="12"/>
        <end position="33"/>
    </location>
</feature>
<keyword evidence="3 7" id="KW-0812">Transmembrane</keyword>
<evidence type="ECO:0000256" key="3">
    <source>
        <dbReference type="ARBA" id="ARBA00022692"/>
    </source>
</evidence>
<gene>
    <name evidence="8" type="ORF">BDN71DRAFT_1454446</name>
</gene>
<evidence type="ECO:0000256" key="7">
    <source>
        <dbReference type="SAM" id="Phobius"/>
    </source>
</evidence>
<name>A0A9P6DCD6_PLEER</name>
<evidence type="ECO:0000256" key="2">
    <source>
        <dbReference type="ARBA" id="ARBA00009530"/>
    </source>
</evidence>
<comment type="caution">
    <text evidence="8">The sequence shown here is derived from an EMBL/GenBank/DDBJ whole genome shotgun (WGS) entry which is preliminary data.</text>
</comment>
<evidence type="ECO:0000256" key="4">
    <source>
        <dbReference type="ARBA" id="ARBA00022989"/>
    </source>
</evidence>
<dbReference type="AlphaFoldDB" id="A0A9P6DCD6"/>
<dbReference type="GO" id="GO:0016020">
    <property type="term" value="C:membrane"/>
    <property type="evidence" value="ECO:0007669"/>
    <property type="project" value="UniProtKB-SubCell"/>
</dbReference>
<evidence type="ECO:0000313" key="8">
    <source>
        <dbReference type="EMBL" id="KAF9490330.1"/>
    </source>
</evidence>
<reference evidence="8" key="1">
    <citation type="submission" date="2020-11" db="EMBL/GenBank/DDBJ databases">
        <authorList>
            <consortium name="DOE Joint Genome Institute"/>
            <person name="Ahrendt S."/>
            <person name="Riley R."/>
            <person name="Andreopoulos W."/>
            <person name="Labutti K."/>
            <person name="Pangilinan J."/>
            <person name="Ruiz-Duenas F.J."/>
            <person name="Barrasa J.M."/>
            <person name="Sanchez-Garcia M."/>
            <person name="Camarero S."/>
            <person name="Miyauchi S."/>
            <person name="Serrano A."/>
            <person name="Linde D."/>
            <person name="Babiker R."/>
            <person name="Drula E."/>
            <person name="Ayuso-Fernandez I."/>
            <person name="Pacheco R."/>
            <person name="Padilla G."/>
            <person name="Ferreira P."/>
            <person name="Barriuso J."/>
            <person name="Kellner H."/>
            <person name="Castanera R."/>
            <person name="Alfaro M."/>
            <person name="Ramirez L."/>
            <person name="Pisabarro A.G."/>
            <person name="Kuo A."/>
            <person name="Tritt A."/>
            <person name="Lipzen A."/>
            <person name="He G."/>
            <person name="Yan M."/>
            <person name="Ng V."/>
            <person name="Cullen D."/>
            <person name="Martin F."/>
            <person name="Rosso M.-N."/>
            <person name="Henrissat B."/>
            <person name="Hibbett D."/>
            <person name="Martinez A.T."/>
            <person name="Grigoriev I.V."/>
        </authorList>
    </citation>
    <scope>NUCLEOTIDE SEQUENCE</scope>
    <source>
        <strain evidence="8">ATCC 90797</strain>
    </source>
</reference>
<evidence type="ECO:0000256" key="6">
    <source>
        <dbReference type="SAM" id="MobiDB-lite"/>
    </source>
</evidence>
<dbReference type="Proteomes" id="UP000807025">
    <property type="component" value="Unassembled WGS sequence"/>
</dbReference>
<proteinExistence type="inferred from homology"/>
<dbReference type="InterPro" id="IPR000612">
    <property type="entry name" value="PMP3"/>
</dbReference>
<comment type="similarity">
    <text evidence="2">Belongs to the UPF0057 (PMP3) family.</text>
</comment>
<evidence type="ECO:0008006" key="10">
    <source>
        <dbReference type="Google" id="ProtNLM"/>
    </source>
</evidence>
<dbReference type="Pfam" id="PF01679">
    <property type="entry name" value="Pmp3"/>
    <property type="match status" value="1"/>
</dbReference>
<dbReference type="OrthoDB" id="2802411at2759"/>
<feature type="region of interest" description="Disordered" evidence="6">
    <location>
        <begin position="45"/>
        <end position="68"/>
    </location>
</feature>